<evidence type="ECO:0000313" key="3">
    <source>
        <dbReference type="Proteomes" id="UP001139447"/>
    </source>
</evidence>
<proteinExistence type="predicted"/>
<dbReference type="GO" id="GO:0016757">
    <property type="term" value="F:glycosyltransferase activity"/>
    <property type="evidence" value="ECO:0007669"/>
    <property type="project" value="InterPro"/>
</dbReference>
<feature type="domain" description="Glycosyl transferase family 1" evidence="1">
    <location>
        <begin position="208"/>
        <end position="307"/>
    </location>
</feature>
<organism evidence="2 3">
    <name type="scientific">Variovorax terrae</name>
    <dbReference type="NCBI Taxonomy" id="2923278"/>
    <lineage>
        <taxon>Bacteria</taxon>
        <taxon>Pseudomonadati</taxon>
        <taxon>Pseudomonadota</taxon>
        <taxon>Betaproteobacteria</taxon>
        <taxon>Burkholderiales</taxon>
        <taxon>Comamonadaceae</taxon>
        <taxon>Variovorax</taxon>
    </lineage>
</organism>
<gene>
    <name evidence="2" type="ORF">MMF98_10245</name>
</gene>
<accession>A0A9X1VUI9</accession>
<protein>
    <submittedName>
        <fullName evidence="2">Glycosyltransferase</fullName>
    </submittedName>
</protein>
<dbReference type="InterPro" id="IPR050194">
    <property type="entry name" value="Glycosyltransferase_grp1"/>
</dbReference>
<dbReference type="EMBL" id="JALGBI010000001">
    <property type="protein sequence ID" value="MCJ0763587.1"/>
    <property type="molecule type" value="Genomic_DNA"/>
</dbReference>
<dbReference type="AlphaFoldDB" id="A0A9X1VUI9"/>
<dbReference type="SUPFAM" id="SSF53756">
    <property type="entry name" value="UDP-Glycosyltransferase/glycogen phosphorylase"/>
    <property type="match status" value="1"/>
</dbReference>
<dbReference type="Gene3D" id="3.40.50.2000">
    <property type="entry name" value="Glycogen Phosphorylase B"/>
    <property type="match status" value="1"/>
</dbReference>
<sequence>MAIASKTPLHLLGKFSSPFIGAERELPDLAQCLAGRRETVLWSDAPPHPAFSAHGVRVIRPFAQDFPKGGMLLMGGVHVPLGIWLHHCRPERVALRYNLPQHERLFSLIEHVRAVTGVEPELLFASQALQLSVGLPGVVEPSLIRLDAFLKTPVERPDRGVFTVGRASRDVPEKHHAEDAALYRMLAAHGVRVRIMGGTCLASQLAGVAGIELLPTGAEEVSSFYRTLDAVLYRTGAFYEPYGRVVFEAMASGLPVVAASTGGYAEFLTQEQDGFLFRTQEEAFNLLMRLAADRPLRERVGHAARQRATALHGAEAIEAMLQFYLT</sequence>
<dbReference type="PANTHER" id="PTHR45947">
    <property type="entry name" value="SULFOQUINOVOSYL TRANSFERASE SQD2"/>
    <property type="match status" value="1"/>
</dbReference>
<reference evidence="2" key="1">
    <citation type="submission" date="2022-03" db="EMBL/GenBank/DDBJ databases">
        <authorList>
            <person name="Woo C.Y."/>
        </authorList>
    </citation>
    <scope>NUCLEOTIDE SEQUENCE</scope>
    <source>
        <strain evidence="2">CYS-02</strain>
    </source>
</reference>
<dbReference type="InterPro" id="IPR001296">
    <property type="entry name" value="Glyco_trans_1"/>
</dbReference>
<dbReference type="PANTHER" id="PTHR45947:SF3">
    <property type="entry name" value="SULFOQUINOVOSYL TRANSFERASE SQD2"/>
    <property type="match status" value="1"/>
</dbReference>
<keyword evidence="3" id="KW-1185">Reference proteome</keyword>
<dbReference type="Pfam" id="PF00534">
    <property type="entry name" value="Glycos_transf_1"/>
    <property type="match status" value="1"/>
</dbReference>
<comment type="caution">
    <text evidence="2">The sequence shown here is derived from an EMBL/GenBank/DDBJ whole genome shotgun (WGS) entry which is preliminary data.</text>
</comment>
<evidence type="ECO:0000313" key="2">
    <source>
        <dbReference type="EMBL" id="MCJ0763587.1"/>
    </source>
</evidence>
<name>A0A9X1VUI9_9BURK</name>
<dbReference type="RefSeq" id="WP_243306173.1">
    <property type="nucleotide sequence ID" value="NZ_JALGBI010000001.1"/>
</dbReference>
<dbReference type="Proteomes" id="UP001139447">
    <property type="component" value="Unassembled WGS sequence"/>
</dbReference>
<evidence type="ECO:0000259" key="1">
    <source>
        <dbReference type="Pfam" id="PF00534"/>
    </source>
</evidence>